<dbReference type="Proteomes" id="UP000694680">
    <property type="component" value="Chromosome 16"/>
</dbReference>
<evidence type="ECO:0000313" key="2">
    <source>
        <dbReference type="Ensembl" id="ENSGWIP00000019951.1"/>
    </source>
</evidence>
<keyword evidence="3" id="KW-1185">Reference proteome</keyword>
<reference evidence="2" key="3">
    <citation type="submission" date="2025-09" db="UniProtKB">
        <authorList>
            <consortium name="Ensembl"/>
        </authorList>
    </citation>
    <scope>IDENTIFICATION</scope>
</reference>
<comment type="similarity">
    <text evidence="1">Belongs to the cornifelin family.</text>
</comment>
<evidence type="ECO:0000313" key="3">
    <source>
        <dbReference type="Proteomes" id="UP000694680"/>
    </source>
</evidence>
<protein>
    <submittedName>
        <fullName evidence="2">Cornifelin homolog</fullName>
    </submittedName>
</protein>
<dbReference type="Pfam" id="PF04749">
    <property type="entry name" value="PLAC8"/>
    <property type="match status" value="1"/>
</dbReference>
<name>A0A8C5ECW0_GOUWI</name>
<dbReference type="InterPro" id="IPR006461">
    <property type="entry name" value="PLAC_motif_containing"/>
</dbReference>
<evidence type="ECO:0000256" key="1">
    <source>
        <dbReference type="ARBA" id="ARBA00009024"/>
    </source>
</evidence>
<gene>
    <name evidence="2" type="primary">cnfn</name>
</gene>
<reference evidence="2" key="1">
    <citation type="submission" date="2020-06" db="EMBL/GenBank/DDBJ databases">
        <authorList>
            <consortium name="Wellcome Sanger Institute Data Sharing"/>
        </authorList>
    </citation>
    <scope>NUCLEOTIDE SEQUENCE [LARGE SCALE GENOMIC DNA]</scope>
</reference>
<dbReference type="CTD" id="84518"/>
<accession>A0A8C5ECW0</accession>
<dbReference type="RefSeq" id="XP_028327257.1">
    <property type="nucleotide sequence ID" value="XM_028471456.1"/>
</dbReference>
<dbReference type="AlphaFoldDB" id="A0A8C5ECW0"/>
<sequence>MAFQSTVITTQPQVSVSQYTVSDWTTNLGDCCDDCGICMCATCVPCILACRVAQDHGESCCLPCLPGAMVALRTSMRHKYRIEGSVCNDSMVMTCCALCGLCQMAREQKTRE</sequence>
<proteinExistence type="inferred from homology"/>
<dbReference type="PANTHER" id="PTHR15907">
    <property type="entry name" value="DUF614 FAMILY PROTEIN-RELATED"/>
    <property type="match status" value="1"/>
</dbReference>
<dbReference type="NCBIfam" id="TIGR01571">
    <property type="entry name" value="A_thal_Cys_rich"/>
    <property type="match status" value="1"/>
</dbReference>
<reference evidence="2" key="2">
    <citation type="submission" date="2025-08" db="UniProtKB">
        <authorList>
            <consortium name="Ensembl"/>
        </authorList>
    </citation>
    <scope>IDENTIFICATION</scope>
</reference>
<dbReference type="GeneID" id="114478400"/>
<dbReference type="OrthoDB" id="1045822at2759"/>
<organism evidence="2 3">
    <name type="scientific">Gouania willdenowi</name>
    <name type="common">Blunt-snouted clingfish</name>
    <name type="synonym">Lepadogaster willdenowi</name>
    <dbReference type="NCBI Taxonomy" id="441366"/>
    <lineage>
        <taxon>Eukaryota</taxon>
        <taxon>Metazoa</taxon>
        <taxon>Chordata</taxon>
        <taxon>Craniata</taxon>
        <taxon>Vertebrata</taxon>
        <taxon>Euteleostomi</taxon>
        <taxon>Actinopterygii</taxon>
        <taxon>Neopterygii</taxon>
        <taxon>Teleostei</taxon>
        <taxon>Neoteleostei</taxon>
        <taxon>Acanthomorphata</taxon>
        <taxon>Ovalentaria</taxon>
        <taxon>Blenniimorphae</taxon>
        <taxon>Blenniiformes</taxon>
        <taxon>Gobiesocoidei</taxon>
        <taxon>Gobiesocidae</taxon>
        <taxon>Gobiesocinae</taxon>
        <taxon>Gouania</taxon>
    </lineage>
</organism>
<dbReference type="Ensembl" id="ENSGWIT00000021945.1">
    <property type="protein sequence ID" value="ENSGWIP00000019951.1"/>
    <property type="gene ID" value="ENSGWIG00000010859.1"/>
</dbReference>